<reference evidence="1" key="1">
    <citation type="submission" date="2020-05" db="EMBL/GenBank/DDBJ databases">
        <authorList>
            <person name="Chiriac C."/>
            <person name="Salcher M."/>
            <person name="Ghai R."/>
            <person name="Kavagutti S V."/>
        </authorList>
    </citation>
    <scope>NUCLEOTIDE SEQUENCE</scope>
</reference>
<proteinExistence type="predicted"/>
<name>A0A6J7WZ78_9CAUD</name>
<dbReference type="EMBL" id="LR798282">
    <property type="protein sequence ID" value="CAB5220313.1"/>
    <property type="molecule type" value="Genomic_DNA"/>
</dbReference>
<evidence type="ECO:0000313" key="1">
    <source>
        <dbReference type="EMBL" id="CAB5220313.1"/>
    </source>
</evidence>
<gene>
    <name evidence="1" type="ORF">UFOVP235_35</name>
</gene>
<accession>A0A6J7WZ78</accession>
<organism evidence="1">
    <name type="scientific">uncultured Caudovirales phage</name>
    <dbReference type="NCBI Taxonomy" id="2100421"/>
    <lineage>
        <taxon>Viruses</taxon>
        <taxon>Duplodnaviria</taxon>
        <taxon>Heunggongvirae</taxon>
        <taxon>Uroviricota</taxon>
        <taxon>Caudoviricetes</taxon>
        <taxon>Peduoviridae</taxon>
        <taxon>Maltschvirus</taxon>
        <taxon>Maltschvirus maltsch</taxon>
    </lineage>
</organism>
<sequence length="79" mass="9026">MPSRELAAYGGKRLEDMTKEDLITALKQVHERHLMILGERLSSNDLPIFNADMETGNKQLMMWFMGNEATKPNDLDDDS</sequence>
<protein>
    <submittedName>
        <fullName evidence="1">Uncharacterized protein</fullName>
    </submittedName>
</protein>